<feature type="domain" description="Disease resistance R13L4/SHOC-2-like LRR" evidence="12">
    <location>
        <begin position="608"/>
        <end position="900"/>
    </location>
</feature>
<keyword evidence="6" id="KW-0067">ATP-binding</keyword>
<gene>
    <name evidence="13" type="ORF">Din_013830</name>
</gene>
<dbReference type="InterPro" id="IPR038005">
    <property type="entry name" value="RX-like_CC"/>
</dbReference>
<evidence type="ECO:0000256" key="4">
    <source>
        <dbReference type="ARBA" id="ARBA00022741"/>
    </source>
</evidence>
<dbReference type="InterPro" id="IPR027417">
    <property type="entry name" value="P-loop_NTPase"/>
</dbReference>
<protein>
    <recommendedName>
        <fullName evidence="14">AAA+ ATPase domain-containing protein</fullName>
    </recommendedName>
</protein>
<dbReference type="SUPFAM" id="SSF52058">
    <property type="entry name" value="L domain-like"/>
    <property type="match status" value="1"/>
</dbReference>
<evidence type="ECO:0000256" key="6">
    <source>
        <dbReference type="ARBA" id="ARBA00022840"/>
    </source>
</evidence>
<dbReference type="InterPro" id="IPR002182">
    <property type="entry name" value="NB-ARC"/>
</dbReference>
<keyword evidence="3" id="KW-0677">Repeat</keyword>
<evidence type="ECO:0000313" key="13">
    <source>
        <dbReference type="EMBL" id="MPA44389.1"/>
    </source>
</evidence>
<feature type="signal peptide" evidence="8">
    <location>
        <begin position="1"/>
        <end position="25"/>
    </location>
</feature>
<dbReference type="InterPro" id="IPR055414">
    <property type="entry name" value="LRR_R13L4/SHOC2-like"/>
</dbReference>
<dbReference type="PANTHER" id="PTHR23155:SF1238">
    <property type="entry name" value="TOMV SUSCEPTIBLE PROTEIN TM-2"/>
    <property type="match status" value="1"/>
</dbReference>
<dbReference type="Gene3D" id="3.80.10.10">
    <property type="entry name" value="Ribonuclease Inhibitor"/>
    <property type="match status" value="1"/>
</dbReference>
<evidence type="ECO:0000256" key="2">
    <source>
        <dbReference type="ARBA" id="ARBA00022614"/>
    </source>
</evidence>
<evidence type="ECO:0000256" key="1">
    <source>
        <dbReference type="ARBA" id="ARBA00008894"/>
    </source>
</evidence>
<dbReference type="PRINTS" id="PR00364">
    <property type="entry name" value="DISEASERSIST"/>
</dbReference>
<dbReference type="GO" id="GO:0043531">
    <property type="term" value="F:ADP binding"/>
    <property type="evidence" value="ECO:0007669"/>
    <property type="project" value="InterPro"/>
</dbReference>
<keyword evidence="4" id="KW-0547">Nucleotide-binding</keyword>
<dbReference type="InterPro" id="IPR044974">
    <property type="entry name" value="Disease_R_plants"/>
</dbReference>
<reference evidence="13" key="1">
    <citation type="submission" date="2019-08" db="EMBL/GenBank/DDBJ databases">
        <title>Reference gene set and small RNA set construction with multiple tissues from Davidia involucrata Baill.</title>
        <authorList>
            <person name="Yang H."/>
            <person name="Zhou C."/>
            <person name="Li G."/>
            <person name="Wang J."/>
            <person name="Gao P."/>
            <person name="Wang M."/>
            <person name="Wang R."/>
            <person name="Zhao Y."/>
        </authorList>
    </citation>
    <scope>NUCLEOTIDE SEQUENCE</scope>
    <source>
        <tissue evidence="13">Mixed with DoveR01_LX</tissue>
    </source>
</reference>
<dbReference type="PANTHER" id="PTHR23155">
    <property type="entry name" value="DISEASE RESISTANCE PROTEIN RP"/>
    <property type="match status" value="1"/>
</dbReference>
<accession>A0A5B6ZJN3</accession>
<dbReference type="Pfam" id="PF18052">
    <property type="entry name" value="Rx_N"/>
    <property type="match status" value="1"/>
</dbReference>
<organism evidence="13">
    <name type="scientific">Davidia involucrata</name>
    <name type="common">Dove tree</name>
    <dbReference type="NCBI Taxonomy" id="16924"/>
    <lineage>
        <taxon>Eukaryota</taxon>
        <taxon>Viridiplantae</taxon>
        <taxon>Streptophyta</taxon>
        <taxon>Embryophyta</taxon>
        <taxon>Tracheophyta</taxon>
        <taxon>Spermatophyta</taxon>
        <taxon>Magnoliopsida</taxon>
        <taxon>eudicotyledons</taxon>
        <taxon>Gunneridae</taxon>
        <taxon>Pentapetalae</taxon>
        <taxon>asterids</taxon>
        <taxon>Cornales</taxon>
        <taxon>Nyssaceae</taxon>
        <taxon>Davidia</taxon>
    </lineage>
</organism>
<feature type="region of interest" description="Disordered" evidence="7">
    <location>
        <begin position="362"/>
        <end position="386"/>
    </location>
</feature>
<dbReference type="Gene3D" id="1.20.5.4130">
    <property type="match status" value="1"/>
</dbReference>
<dbReference type="InterPro" id="IPR032675">
    <property type="entry name" value="LRR_dom_sf"/>
</dbReference>
<dbReference type="AlphaFoldDB" id="A0A5B6ZJN3"/>
<dbReference type="InterPro" id="IPR042197">
    <property type="entry name" value="Apaf_helical"/>
</dbReference>
<feature type="chain" id="PRO_5022897379" description="AAA+ ATPase domain-containing protein" evidence="8">
    <location>
        <begin position="26"/>
        <end position="919"/>
    </location>
</feature>
<dbReference type="Pfam" id="PF23559">
    <property type="entry name" value="WHD_DRP"/>
    <property type="match status" value="1"/>
</dbReference>
<keyword evidence="2" id="KW-0433">Leucine-rich repeat</keyword>
<feature type="domain" description="Disease resistance protein winged helix" evidence="11">
    <location>
        <begin position="459"/>
        <end position="531"/>
    </location>
</feature>
<dbReference type="Gene3D" id="1.10.10.10">
    <property type="entry name" value="Winged helix-like DNA-binding domain superfamily/Winged helix DNA-binding domain"/>
    <property type="match status" value="1"/>
</dbReference>
<dbReference type="InterPro" id="IPR041118">
    <property type="entry name" value="Rx_N"/>
</dbReference>
<dbReference type="CDD" id="cd14798">
    <property type="entry name" value="RX-CC_like"/>
    <property type="match status" value="1"/>
</dbReference>
<evidence type="ECO:0000256" key="7">
    <source>
        <dbReference type="SAM" id="MobiDB-lite"/>
    </source>
</evidence>
<sequence>MEKCRTQFKVVLLSFLLFFWGELWAGKAKMAEIVLSAVIQKAADVLASQAIREGPRLNRLQEDVSWIRTEMARIQAFLKDADAKQDESQRVANLNDEIMDLAYDVEDIMDTYFHTVASQHKGLVKIASCIFHDSCASRSFSMEVEEIKRRVEGIVHARIAYNINENANAGNSNSEGDSTSYARRSFPHIDEPNVVGLEKHMEKLETKLLSTDLQDGVISIVGMPGLGKTTLAKKVYRSVQHKFECSAWVFVSQQPTIKELFQNIAGQVSLEEKKRKDDLEANLFNFLREKRYVIVIDDIWDKQTWDALSKGIPTNSSSENRGSSRIILTSRNSDVGIYIGGQSSLHELLPLDQEKSKELFFKMVPPPPQSSTSNTSSDPDPDPQELENLGLQVVKRCGGVPLAIVVTAGLLRSKDRTERAWRGVLQSMGKGDDKISKALALSYKDLPTNLKPCFLYLGLFPEGHEILAFDLINLWAAEGFIKAARGDQEEVEDVGEDYLSNLIARNLIQVARRRFDGSVKSCRIHDLLHHLCILESVKSNFFFNTLDNVSSIPSHAMRVRRVTGHGGGSIKEYISLNRQTPHPKVRALLGFSREDRLETEHFKNFHRDLRFLRVLKVECHRLRLSLPKEIGNLSHLSYLGLTGCDAVKLPSTISNLKNLQTLDVGDCNVIFPTSIWKMKQLRHIMADCIYVRDPPSLGGLCGGSHTIEASLPNLQTLYVRTCYDDTFFMLGSLPKFTNLRKLRITASAYIKTDGIIEVLSDATPVSQKLENLRLEWPFFDINPVISTLNLSRYQNLCKLHLRGYMRKLPNPDELPPILTKLTLMWTQLEEDPLETLKKLPKLKILKLDSIEYFRSRMVCSGGSADNFPQLQVLHISYLRHLEELIVEEGGMPRLSKLSISHCPDLKMLSDRLKNIRHRY</sequence>
<dbReference type="GO" id="GO:0051607">
    <property type="term" value="P:defense response to virus"/>
    <property type="evidence" value="ECO:0007669"/>
    <property type="project" value="UniProtKB-ARBA"/>
</dbReference>
<evidence type="ECO:0000259" key="11">
    <source>
        <dbReference type="Pfam" id="PF23559"/>
    </source>
</evidence>
<evidence type="ECO:0000259" key="9">
    <source>
        <dbReference type="Pfam" id="PF00931"/>
    </source>
</evidence>
<name>A0A5B6ZJN3_DAVIN</name>
<dbReference type="Gene3D" id="3.40.50.300">
    <property type="entry name" value="P-loop containing nucleotide triphosphate hydrolases"/>
    <property type="match status" value="1"/>
</dbReference>
<evidence type="ECO:0000259" key="12">
    <source>
        <dbReference type="Pfam" id="PF23598"/>
    </source>
</evidence>
<evidence type="ECO:0000256" key="5">
    <source>
        <dbReference type="ARBA" id="ARBA00022821"/>
    </source>
</evidence>
<dbReference type="Pfam" id="PF23598">
    <property type="entry name" value="LRR_14"/>
    <property type="match status" value="1"/>
</dbReference>
<evidence type="ECO:0008006" key="14">
    <source>
        <dbReference type="Google" id="ProtNLM"/>
    </source>
</evidence>
<dbReference type="GO" id="GO:0098542">
    <property type="term" value="P:defense response to other organism"/>
    <property type="evidence" value="ECO:0007669"/>
    <property type="project" value="TreeGrafter"/>
</dbReference>
<evidence type="ECO:0000256" key="3">
    <source>
        <dbReference type="ARBA" id="ARBA00022737"/>
    </source>
</evidence>
<dbReference type="InterPro" id="IPR058922">
    <property type="entry name" value="WHD_DRP"/>
</dbReference>
<keyword evidence="8" id="KW-0732">Signal</keyword>
<proteinExistence type="inferred from homology"/>
<feature type="domain" description="Disease resistance N-terminal" evidence="10">
    <location>
        <begin position="34"/>
        <end position="121"/>
    </location>
</feature>
<dbReference type="EMBL" id="GHES01013830">
    <property type="protein sequence ID" value="MPA44389.1"/>
    <property type="molecule type" value="Transcribed_RNA"/>
</dbReference>
<keyword evidence="5" id="KW-0611">Plant defense</keyword>
<comment type="similarity">
    <text evidence="1">Belongs to the disease resistance NB-LRR family.</text>
</comment>
<feature type="domain" description="NB-ARC" evidence="9">
    <location>
        <begin position="198"/>
        <end position="364"/>
    </location>
</feature>
<dbReference type="GO" id="GO:0005524">
    <property type="term" value="F:ATP binding"/>
    <property type="evidence" value="ECO:0007669"/>
    <property type="project" value="UniProtKB-KW"/>
</dbReference>
<dbReference type="Gene3D" id="1.10.8.430">
    <property type="entry name" value="Helical domain of apoptotic protease-activating factors"/>
    <property type="match status" value="1"/>
</dbReference>
<dbReference type="Pfam" id="PF00931">
    <property type="entry name" value="NB-ARC"/>
    <property type="match status" value="1"/>
</dbReference>
<evidence type="ECO:0000256" key="8">
    <source>
        <dbReference type="SAM" id="SignalP"/>
    </source>
</evidence>
<dbReference type="SUPFAM" id="SSF52540">
    <property type="entry name" value="P-loop containing nucleoside triphosphate hydrolases"/>
    <property type="match status" value="1"/>
</dbReference>
<dbReference type="InterPro" id="IPR036388">
    <property type="entry name" value="WH-like_DNA-bd_sf"/>
</dbReference>
<dbReference type="FunFam" id="1.10.10.10:FF:000322">
    <property type="entry name" value="Probable disease resistance protein At1g63360"/>
    <property type="match status" value="1"/>
</dbReference>
<evidence type="ECO:0000259" key="10">
    <source>
        <dbReference type="Pfam" id="PF18052"/>
    </source>
</evidence>
<dbReference type="FunFam" id="3.40.50.300:FF:001091">
    <property type="entry name" value="Probable disease resistance protein At1g61300"/>
    <property type="match status" value="1"/>
</dbReference>